<keyword evidence="14" id="KW-1185">Reference proteome</keyword>
<keyword evidence="4" id="KW-0808">Transferase</keyword>
<evidence type="ECO:0000256" key="8">
    <source>
        <dbReference type="ARBA" id="ARBA00023012"/>
    </source>
</evidence>
<dbReference type="InterPro" id="IPR011006">
    <property type="entry name" value="CheY-like_superfamily"/>
</dbReference>
<gene>
    <name evidence="13" type="ORF">BON30_25340</name>
</gene>
<dbReference type="AlphaFoldDB" id="A0A1L9B8E1"/>
<dbReference type="GO" id="GO:0000155">
    <property type="term" value="F:phosphorelay sensor kinase activity"/>
    <property type="evidence" value="ECO:0007669"/>
    <property type="project" value="InterPro"/>
</dbReference>
<feature type="modified residue" description="4-aspartylphosphate" evidence="9">
    <location>
        <position position="88"/>
    </location>
</feature>
<comment type="catalytic activity">
    <reaction evidence="1">
        <text>ATP + protein L-histidine = ADP + protein N-phospho-L-histidine.</text>
        <dbReference type="EC" id="2.7.13.3"/>
    </reaction>
</comment>
<sequence length="441" mass="48388">MSLSAVPAPRVLVIDDTPSIHQDFHRLLAESEGGASLAELRASLFGMPPPRPKGYCFEVDSAFQGEEGLRRVKAALKEGRPYALAFVDVRMPPGMDGVETTERLWREDPDLQVVLCSAYTDYSWEEVVQRLGISQRLLILHKPFKSMEVRQMAHALAEKWELLRRERRRLAELEQANAQLRRETEERRRLEFKLVQAQKLEALGRLAAGLAHEVNNPLSFIIANLHHVRGELKALAATQPPRDVEELQESCHDALQGCERIQRLVQDVRGFSRGRSFPDAPVALDTVLEDALAMANLAQVPGLRVEWARCPVPPVLADEHGLGQVFLNLIINALHAVAKGPAEPRIRVATGLLADGRVWAEIQDNGHGIAPEDLGRIFEPFFTTKPPGVGTGLGLFICHGLITGFGGELSVESQPGQGATFRVLLPAAPAAHADAPSSAVA</sequence>
<reference evidence="14" key="1">
    <citation type="submission" date="2016-11" db="EMBL/GenBank/DDBJ databases">
        <authorList>
            <person name="Shukria A."/>
            <person name="Stevens D.C."/>
        </authorList>
    </citation>
    <scope>NUCLEOTIDE SEQUENCE [LARGE SCALE GENOMIC DNA]</scope>
    <source>
        <strain evidence="14">Cbfe23</strain>
    </source>
</reference>
<evidence type="ECO:0000256" key="9">
    <source>
        <dbReference type="PROSITE-ProRule" id="PRU00169"/>
    </source>
</evidence>
<dbReference type="PROSITE" id="PS50109">
    <property type="entry name" value="HIS_KIN"/>
    <property type="match status" value="1"/>
</dbReference>
<dbReference type="PROSITE" id="PS50110">
    <property type="entry name" value="RESPONSE_REGULATORY"/>
    <property type="match status" value="1"/>
</dbReference>
<dbReference type="InterPro" id="IPR036890">
    <property type="entry name" value="HATPase_C_sf"/>
</dbReference>
<evidence type="ECO:0000256" key="4">
    <source>
        <dbReference type="ARBA" id="ARBA00022679"/>
    </source>
</evidence>
<dbReference type="SMART" id="SM00388">
    <property type="entry name" value="HisKA"/>
    <property type="match status" value="1"/>
</dbReference>
<keyword evidence="10" id="KW-0175">Coiled coil</keyword>
<name>A0A1L9B8E1_9BACT</name>
<dbReference type="InterPro" id="IPR001789">
    <property type="entry name" value="Sig_transdc_resp-reg_receiver"/>
</dbReference>
<dbReference type="STRING" id="83449.BON30_25340"/>
<dbReference type="Pfam" id="PF02518">
    <property type="entry name" value="HATPase_c"/>
    <property type="match status" value="1"/>
</dbReference>
<dbReference type="PANTHER" id="PTHR43065:SF10">
    <property type="entry name" value="PEROXIDE STRESS-ACTIVATED HISTIDINE KINASE MAK3"/>
    <property type="match status" value="1"/>
</dbReference>
<evidence type="ECO:0000256" key="3">
    <source>
        <dbReference type="ARBA" id="ARBA00022553"/>
    </source>
</evidence>
<proteinExistence type="predicted"/>
<dbReference type="Proteomes" id="UP000182229">
    <property type="component" value="Unassembled WGS sequence"/>
</dbReference>
<dbReference type="PANTHER" id="PTHR43065">
    <property type="entry name" value="SENSOR HISTIDINE KINASE"/>
    <property type="match status" value="1"/>
</dbReference>
<organism evidence="13 14">
    <name type="scientific">Cystobacter ferrugineus</name>
    <dbReference type="NCBI Taxonomy" id="83449"/>
    <lineage>
        <taxon>Bacteria</taxon>
        <taxon>Pseudomonadati</taxon>
        <taxon>Myxococcota</taxon>
        <taxon>Myxococcia</taxon>
        <taxon>Myxococcales</taxon>
        <taxon>Cystobacterineae</taxon>
        <taxon>Archangiaceae</taxon>
        <taxon>Cystobacter</taxon>
    </lineage>
</organism>
<dbReference type="Gene3D" id="3.40.50.2300">
    <property type="match status" value="1"/>
</dbReference>
<dbReference type="Gene3D" id="3.30.565.10">
    <property type="entry name" value="Histidine kinase-like ATPase, C-terminal domain"/>
    <property type="match status" value="1"/>
</dbReference>
<dbReference type="SUPFAM" id="SSF52172">
    <property type="entry name" value="CheY-like"/>
    <property type="match status" value="1"/>
</dbReference>
<dbReference type="Gene3D" id="1.10.287.130">
    <property type="match status" value="1"/>
</dbReference>
<dbReference type="SUPFAM" id="SSF47384">
    <property type="entry name" value="Homodimeric domain of signal transducing histidine kinase"/>
    <property type="match status" value="1"/>
</dbReference>
<evidence type="ECO:0000256" key="10">
    <source>
        <dbReference type="SAM" id="Coils"/>
    </source>
</evidence>
<dbReference type="RefSeq" id="WP_071901009.1">
    <property type="nucleotide sequence ID" value="NZ_MPIN01000006.1"/>
</dbReference>
<evidence type="ECO:0000256" key="5">
    <source>
        <dbReference type="ARBA" id="ARBA00022741"/>
    </source>
</evidence>
<accession>A0A1L9B8E1</accession>
<dbReference type="GO" id="GO:0005524">
    <property type="term" value="F:ATP binding"/>
    <property type="evidence" value="ECO:0007669"/>
    <property type="project" value="UniProtKB-KW"/>
</dbReference>
<reference evidence="13 14" key="2">
    <citation type="submission" date="2016-12" db="EMBL/GenBank/DDBJ databases">
        <title>Draft Genome Sequence of Cystobacter ferrugineus Strain Cbfe23.</title>
        <authorList>
            <person name="Akbar S."/>
            <person name="Dowd S.E."/>
            <person name="Stevens D.C."/>
        </authorList>
    </citation>
    <scope>NUCLEOTIDE SEQUENCE [LARGE SCALE GENOMIC DNA]</scope>
    <source>
        <strain evidence="13 14">Cbfe23</strain>
    </source>
</reference>
<evidence type="ECO:0000259" key="12">
    <source>
        <dbReference type="PROSITE" id="PS50110"/>
    </source>
</evidence>
<evidence type="ECO:0000256" key="1">
    <source>
        <dbReference type="ARBA" id="ARBA00000085"/>
    </source>
</evidence>
<comment type="caution">
    <text evidence="13">The sequence shown here is derived from an EMBL/GenBank/DDBJ whole genome shotgun (WGS) entry which is preliminary data.</text>
</comment>
<keyword evidence="3 9" id="KW-0597">Phosphoprotein</keyword>
<dbReference type="InterPro" id="IPR004358">
    <property type="entry name" value="Sig_transdc_His_kin-like_C"/>
</dbReference>
<dbReference type="CDD" id="cd00082">
    <property type="entry name" value="HisKA"/>
    <property type="match status" value="1"/>
</dbReference>
<evidence type="ECO:0000256" key="2">
    <source>
        <dbReference type="ARBA" id="ARBA00012438"/>
    </source>
</evidence>
<protein>
    <recommendedName>
        <fullName evidence="2">histidine kinase</fullName>
        <ecNumber evidence="2">2.7.13.3</ecNumber>
    </recommendedName>
</protein>
<dbReference type="InterPro" id="IPR003661">
    <property type="entry name" value="HisK_dim/P_dom"/>
</dbReference>
<dbReference type="EMBL" id="MPIN01000006">
    <property type="protein sequence ID" value="OJH38508.1"/>
    <property type="molecule type" value="Genomic_DNA"/>
</dbReference>
<dbReference type="SMART" id="SM00448">
    <property type="entry name" value="REC"/>
    <property type="match status" value="1"/>
</dbReference>
<keyword evidence="8" id="KW-0902">Two-component regulatory system</keyword>
<dbReference type="OrthoDB" id="9805967at2"/>
<keyword evidence="6 13" id="KW-0418">Kinase</keyword>
<evidence type="ECO:0000259" key="11">
    <source>
        <dbReference type="PROSITE" id="PS50109"/>
    </source>
</evidence>
<dbReference type="Pfam" id="PF00072">
    <property type="entry name" value="Response_reg"/>
    <property type="match status" value="1"/>
</dbReference>
<dbReference type="InterPro" id="IPR003594">
    <property type="entry name" value="HATPase_dom"/>
</dbReference>
<dbReference type="InterPro" id="IPR005467">
    <property type="entry name" value="His_kinase_dom"/>
</dbReference>
<dbReference type="EC" id="2.7.13.3" evidence="2"/>
<feature type="domain" description="Histidine kinase" evidence="11">
    <location>
        <begin position="209"/>
        <end position="429"/>
    </location>
</feature>
<keyword evidence="5" id="KW-0547">Nucleotide-binding</keyword>
<dbReference type="SMART" id="SM00387">
    <property type="entry name" value="HATPase_c"/>
    <property type="match status" value="1"/>
</dbReference>
<keyword evidence="7" id="KW-0067">ATP-binding</keyword>
<evidence type="ECO:0000313" key="14">
    <source>
        <dbReference type="Proteomes" id="UP000182229"/>
    </source>
</evidence>
<dbReference type="PRINTS" id="PR00344">
    <property type="entry name" value="BCTRLSENSOR"/>
</dbReference>
<evidence type="ECO:0000256" key="7">
    <source>
        <dbReference type="ARBA" id="ARBA00022840"/>
    </source>
</evidence>
<evidence type="ECO:0000313" key="13">
    <source>
        <dbReference type="EMBL" id="OJH38508.1"/>
    </source>
</evidence>
<evidence type="ECO:0000256" key="6">
    <source>
        <dbReference type="ARBA" id="ARBA00022777"/>
    </source>
</evidence>
<feature type="domain" description="Response regulatory" evidence="12">
    <location>
        <begin position="10"/>
        <end position="157"/>
    </location>
</feature>
<dbReference type="SUPFAM" id="SSF55874">
    <property type="entry name" value="ATPase domain of HSP90 chaperone/DNA topoisomerase II/histidine kinase"/>
    <property type="match status" value="1"/>
</dbReference>
<dbReference type="InterPro" id="IPR036097">
    <property type="entry name" value="HisK_dim/P_sf"/>
</dbReference>
<dbReference type="Pfam" id="PF00512">
    <property type="entry name" value="HisKA"/>
    <property type="match status" value="1"/>
</dbReference>
<feature type="coiled-coil region" evidence="10">
    <location>
        <begin position="163"/>
        <end position="200"/>
    </location>
</feature>